<comment type="caution">
    <text evidence="8">The sequence shown here is derived from an EMBL/GenBank/DDBJ whole genome shotgun (WGS) entry which is preliminary data.</text>
</comment>
<keyword evidence="2" id="KW-1003">Cell membrane</keyword>
<dbReference type="EMBL" id="JAIMJA010000004">
    <property type="protein sequence ID" value="MCE2594292.1"/>
    <property type="molecule type" value="Genomic_DNA"/>
</dbReference>
<evidence type="ECO:0000256" key="5">
    <source>
        <dbReference type="ARBA" id="ARBA00023136"/>
    </source>
</evidence>
<feature type="transmembrane region" description="Helical" evidence="6">
    <location>
        <begin position="21"/>
        <end position="43"/>
    </location>
</feature>
<dbReference type="PANTHER" id="PTHR33406">
    <property type="entry name" value="MEMBRANE PROTEIN MJ1562-RELATED"/>
    <property type="match status" value="1"/>
</dbReference>
<feature type="transmembrane region" description="Helical" evidence="6">
    <location>
        <begin position="254"/>
        <end position="276"/>
    </location>
</feature>
<dbReference type="PANTHER" id="PTHR33406:SF12">
    <property type="entry name" value="BLR2997 PROTEIN"/>
    <property type="match status" value="1"/>
</dbReference>
<dbReference type="RefSeq" id="WP_233051849.1">
    <property type="nucleotide sequence ID" value="NZ_JAIMJA010000004.1"/>
</dbReference>
<feature type="transmembrane region" description="Helical" evidence="6">
    <location>
        <begin position="699"/>
        <end position="724"/>
    </location>
</feature>
<evidence type="ECO:0000256" key="1">
    <source>
        <dbReference type="ARBA" id="ARBA00004651"/>
    </source>
</evidence>
<feature type="transmembrane region" description="Helical" evidence="6">
    <location>
        <begin position="606"/>
        <end position="628"/>
    </location>
</feature>
<keyword evidence="9" id="KW-1185">Reference proteome</keyword>
<feature type="transmembrane region" description="Helical" evidence="6">
    <location>
        <begin position="288"/>
        <end position="307"/>
    </location>
</feature>
<dbReference type="Proteomes" id="UP001201273">
    <property type="component" value="Unassembled WGS sequence"/>
</dbReference>
<feature type="transmembrane region" description="Helical" evidence="6">
    <location>
        <begin position="328"/>
        <end position="345"/>
    </location>
</feature>
<keyword evidence="3 6" id="KW-0812">Transmembrane</keyword>
<feature type="transmembrane region" description="Helical" evidence="6">
    <location>
        <begin position="357"/>
        <end position="377"/>
    </location>
</feature>
<evidence type="ECO:0000256" key="4">
    <source>
        <dbReference type="ARBA" id="ARBA00022989"/>
    </source>
</evidence>
<organism evidence="8 9">
    <name type="scientific">Motilimonas cestriensis</name>
    <dbReference type="NCBI Taxonomy" id="2742685"/>
    <lineage>
        <taxon>Bacteria</taxon>
        <taxon>Pseudomonadati</taxon>
        <taxon>Pseudomonadota</taxon>
        <taxon>Gammaproteobacteria</taxon>
        <taxon>Alteromonadales</taxon>
        <taxon>Alteromonadales genera incertae sedis</taxon>
        <taxon>Motilimonas</taxon>
    </lineage>
</organism>
<protein>
    <submittedName>
        <fullName evidence="8">MMPL family transporter</fullName>
    </submittedName>
</protein>
<feature type="transmembrane region" description="Helical" evidence="6">
    <location>
        <begin position="230"/>
        <end position="247"/>
    </location>
</feature>
<feature type="domain" description="SSD" evidence="7">
    <location>
        <begin position="254"/>
        <end position="379"/>
    </location>
</feature>
<dbReference type="Pfam" id="PF03176">
    <property type="entry name" value="MMPL"/>
    <property type="match status" value="2"/>
</dbReference>
<evidence type="ECO:0000313" key="9">
    <source>
        <dbReference type="Proteomes" id="UP001201273"/>
    </source>
</evidence>
<evidence type="ECO:0000256" key="2">
    <source>
        <dbReference type="ARBA" id="ARBA00022475"/>
    </source>
</evidence>
<dbReference type="SUPFAM" id="SSF82866">
    <property type="entry name" value="Multidrug efflux transporter AcrB transmembrane domain"/>
    <property type="match status" value="2"/>
</dbReference>
<accession>A0ABS8W5P2</accession>
<feature type="transmembrane region" description="Helical" evidence="6">
    <location>
        <begin position="408"/>
        <end position="424"/>
    </location>
</feature>
<reference evidence="8 9" key="1">
    <citation type="journal article" date="2022" name="Environ. Microbiol. Rep.">
        <title>Eco-phylogenetic analyses reveal divergent evolution of vitamin B12 metabolism in the marine bacterial family 'Psychromonadaceae'.</title>
        <authorList>
            <person name="Jin X."/>
            <person name="Yang Y."/>
            <person name="Cao H."/>
            <person name="Gao B."/>
            <person name="Zhao Z."/>
        </authorList>
    </citation>
    <scope>NUCLEOTIDE SEQUENCE [LARGE SCALE GENOMIC DNA]</scope>
    <source>
        <strain evidence="8 9">MKS20</strain>
    </source>
</reference>
<comment type="subcellular location">
    <subcellularLocation>
        <location evidence="1">Cell membrane</location>
        <topology evidence="1">Multi-pass membrane protein</topology>
    </subcellularLocation>
</comment>
<evidence type="ECO:0000256" key="6">
    <source>
        <dbReference type="SAM" id="Phobius"/>
    </source>
</evidence>
<dbReference type="Gene3D" id="1.20.1640.10">
    <property type="entry name" value="Multidrug efflux transporter AcrB transmembrane domain"/>
    <property type="match status" value="2"/>
</dbReference>
<evidence type="ECO:0000256" key="3">
    <source>
        <dbReference type="ARBA" id="ARBA00022692"/>
    </source>
</evidence>
<name>A0ABS8W5P2_9GAMM</name>
<keyword evidence="5 6" id="KW-0472">Membrane</keyword>
<proteinExistence type="predicted"/>
<dbReference type="InterPro" id="IPR000731">
    <property type="entry name" value="SSD"/>
</dbReference>
<gene>
    <name evidence="8" type="ORF">K6Y31_05620</name>
</gene>
<dbReference type="InterPro" id="IPR050545">
    <property type="entry name" value="Mycobact_MmpL"/>
</dbReference>
<feature type="domain" description="SSD" evidence="7">
    <location>
        <begin position="633"/>
        <end position="760"/>
    </location>
</feature>
<sequence length="786" mass="86027">MQNTSPPNVAKWQIWVVERPLISLFASLLILFAFAFGASKLYFDGDYRVFFGPDNPQLQAFERMQNVYSKSDAVSFIIAPKSGNVFSDQTLSQIHQMTKESWQTPYSTRVDSITNFQHTRAEEDDLLVEDLLLETNLLSPEKKDAIRQVALTQPELLNKLVGENGAVTIINVTVQLPEIDPLTEGPAVAAFAKELKTKYEALYPDTDIRMSGMVMLNDAFASYSQSDSSTLVPGMFLAILLMLAFLLRSILSTIASLAVIIATIAATLGVSGWLGIPLTTPTVNVPTIVMTLAVADCVHIISSMLLAMRRGETKKQAIHSSLGINLKPVFITSVTTAIGFLSLNFSDSPPLRDLGNLVAVGMLFAFLFSITLLPALLSIMPIKVKAQPNPSANMARFALWVIKKQKQVLGFGIITVIALASQAPNNQVNDDALKYFSTDTTFRQDSDFMAEHISGMTTLEFGLDSGASNGINDPAFLSRLAEFTEWLRAQPETDHVLSLTDTIKRLNKNMHGDDPSQYRLPDEKELAAQYLLMYEMSLPYGLDLNNQINIDKSATRIVATFKNLGSIEILALEHRANTWFEQHAPNLQVDIASTSSMFAHVGERNMGSMLIGTAFALVLISALLGVALRSWRLGLISLLPNILPGLAGFGLWALVNGEINLALSIVSSLTLGIVVDDTVHFLSKYQHARKQGQNTEQSVIYAFTSVGRALVITTLVICVGFGILTQSNFAMNADMGLLTSIVVMIALLIDLLILPAFLLVFDRKPKLTTSIETSNTEPKLTSLANP</sequence>
<evidence type="ECO:0000259" key="7">
    <source>
        <dbReference type="PROSITE" id="PS50156"/>
    </source>
</evidence>
<feature type="transmembrane region" description="Helical" evidence="6">
    <location>
        <begin position="736"/>
        <end position="761"/>
    </location>
</feature>
<feature type="transmembrane region" description="Helical" evidence="6">
    <location>
        <begin position="661"/>
        <end position="679"/>
    </location>
</feature>
<dbReference type="InterPro" id="IPR004869">
    <property type="entry name" value="MMPL_dom"/>
</dbReference>
<dbReference type="PROSITE" id="PS50156">
    <property type="entry name" value="SSD"/>
    <property type="match status" value="2"/>
</dbReference>
<keyword evidence="4 6" id="KW-1133">Transmembrane helix</keyword>
<feature type="transmembrane region" description="Helical" evidence="6">
    <location>
        <begin position="635"/>
        <end position="655"/>
    </location>
</feature>
<evidence type="ECO:0000313" key="8">
    <source>
        <dbReference type="EMBL" id="MCE2594292.1"/>
    </source>
</evidence>